<dbReference type="InterPro" id="IPR006016">
    <property type="entry name" value="UspA"/>
</dbReference>
<dbReference type="AlphaFoldDB" id="A0A160VF00"/>
<dbReference type="Gene3D" id="3.40.50.620">
    <property type="entry name" value="HUPs"/>
    <property type="match status" value="2"/>
</dbReference>
<sequence>MKILIAVSSQEYSGSTLSVGMQVARAFNASTTIVDVGKKISEFSTKVVGMAQERMESWDFDRPGVDVLEWAFEYLAEKEFIERTDIEAGFLKNTLVHTGGNRLEVYLKGTVCENVNLILRNGEIIPELRDEVKNYGYDVTIIGGSKKRNMAHDLVQYINSSIFVVNEFNPDQTYRILLAVDDSPGTKKAVKYGVRIAQAFNIGVDIMTVSTTDHFGDDYRNAAEWAAKLLRRSGIEYQNSFQVGEPSEIITQAAGDDHIIVMGSSTRSPLKKFFKGSKPLKVLKHCQCPTLIVQ</sequence>
<dbReference type="PRINTS" id="PR01438">
    <property type="entry name" value="UNVRSLSTRESS"/>
</dbReference>
<feature type="domain" description="UspA" evidence="2">
    <location>
        <begin position="175"/>
        <end position="293"/>
    </location>
</feature>
<dbReference type="InterPro" id="IPR006015">
    <property type="entry name" value="Universal_stress_UspA"/>
</dbReference>
<reference evidence="3" key="1">
    <citation type="submission" date="2015-10" db="EMBL/GenBank/DDBJ databases">
        <authorList>
            <person name="Gilbert D.G."/>
        </authorList>
    </citation>
    <scope>NUCLEOTIDE SEQUENCE</scope>
</reference>
<evidence type="ECO:0000256" key="1">
    <source>
        <dbReference type="ARBA" id="ARBA00008791"/>
    </source>
</evidence>
<name>A0A160VF00_9ZZZZ</name>
<accession>A0A160VF00</accession>
<evidence type="ECO:0000313" key="3">
    <source>
        <dbReference type="EMBL" id="CUV09180.1"/>
    </source>
</evidence>
<dbReference type="PANTHER" id="PTHR46268:SF15">
    <property type="entry name" value="UNIVERSAL STRESS PROTEIN HP_0031"/>
    <property type="match status" value="1"/>
</dbReference>
<organism evidence="3">
    <name type="scientific">hydrothermal vent metagenome</name>
    <dbReference type="NCBI Taxonomy" id="652676"/>
    <lineage>
        <taxon>unclassified sequences</taxon>
        <taxon>metagenomes</taxon>
        <taxon>ecological metagenomes</taxon>
    </lineage>
</organism>
<comment type="similarity">
    <text evidence="1">Belongs to the universal stress protein A family.</text>
</comment>
<dbReference type="PANTHER" id="PTHR46268">
    <property type="entry name" value="STRESS RESPONSE PROTEIN NHAX"/>
    <property type="match status" value="1"/>
</dbReference>
<dbReference type="CDD" id="cd00293">
    <property type="entry name" value="USP-like"/>
    <property type="match status" value="1"/>
</dbReference>
<protein>
    <recommendedName>
        <fullName evidence="2">UspA domain-containing protein</fullName>
    </recommendedName>
</protein>
<dbReference type="EMBL" id="FAXC01000194">
    <property type="protein sequence ID" value="CUV09180.1"/>
    <property type="molecule type" value="Genomic_DNA"/>
</dbReference>
<gene>
    <name evidence="3" type="ORF">MGWOODY_Mmi586</name>
</gene>
<dbReference type="InterPro" id="IPR014729">
    <property type="entry name" value="Rossmann-like_a/b/a_fold"/>
</dbReference>
<evidence type="ECO:0000259" key="2">
    <source>
        <dbReference type="Pfam" id="PF00582"/>
    </source>
</evidence>
<proteinExistence type="inferred from homology"/>
<dbReference type="Pfam" id="PF00582">
    <property type="entry name" value="Usp"/>
    <property type="match status" value="1"/>
</dbReference>
<dbReference type="SUPFAM" id="SSF52402">
    <property type="entry name" value="Adenine nucleotide alpha hydrolases-like"/>
    <property type="match status" value="1"/>
</dbReference>